<proteinExistence type="predicted"/>
<comment type="caution">
    <text evidence="2">The sequence shown here is derived from an EMBL/GenBank/DDBJ whole genome shotgun (WGS) entry which is preliminary data.</text>
</comment>
<name>A0A644X402_9ZZZZ</name>
<organism evidence="2">
    <name type="scientific">bioreactor metagenome</name>
    <dbReference type="NCBI Taxonomy" id="1076179"/>
    <lineage>
        <taxon>unclassified sequences</taxon>
        <taxon>metagenomes</taxon>
        <taxon>ecological metagenomes</taxon>
    </lineage>
</organism>
<protein>
    <recommendedName>
        <fullName evidence="1">DUF4368 domain-containing protein</fullName>
    </recommendedName>
</protein>
<reference evidence="2" key="1">
    <citation type="submission" date="2019-08" db="EMBL/GenBank/DDBJ databases">
        <authorList>
            <person name="Kucharzyk K."/>
            <person name="Murdoch R.W."/>
            <person name="Higgins S."/>
            <person name="Loffler F."/>
        </authorList>
    </citation>
    <scope>NUCLEOTIDE SEQUENCE</scope>
</reference>
<dbReference type="Pfam" id="PF14287">
    <property type="entry name" value="DUF4368"/>
    <property type="match status" value="1"/>
</dbReference>
<dbReference type="EMBL" id="VSSQ01001752">
    <property type="protein sequence ID" value="MPM10876.1"/>
    <property type="molecule type" value="Genomic_DNA"/>
</dbReference>
<sequence length="123" mass="14110">MTELDKLFQRIYEDNFSGKLTDEQFTKLAASYSEEQKVLASQIPELKADLQSKETAAVDVTQFLKLVREYTEIPELTASILNQFIHQILVYAPEKANGKRTQRIEIIYNFIGQAPQQEEPDVA</sequence>
<gene>
    <name evidence="2" type="ORF">SDC9_57213</name>
</gene>
<evidence type="ECO:0000259" key="1">
    <source>
        <dbReference type="Pfam" id="PF14287"/>
    </source>
</evidence>
<dbReference type="AlphaFoldDB" id="A0A644X402"/>
<evidence type="ECO:0000313" key="2">
    <source>
        <dbReference type="EMBL" id="MPM10876.1"/>
    </source>
</evidence>
<dbReference type="InterPro" id="IPR025378">
    <property type="entry name" value="DUF4368"/>
</dbReference>
<accession>A0A644X402</accession>
<feature type="domain" description="DUF4368" evidence="1">
    <location>
        <begin position="50"/>
        <end position="113"/>
    </location>
</feature>